<comment type="caution">
    <text evidence="6">The sequence shown here is derived from an EMBL/GenBank/DDBJ whole genome shotgun (WGS) entry which is preliminary data.</text>
</comment>
<dbReference type="AlphaFoldDB" id="A0A9Q0GSJ1"/>
<name>A0A9Q0GSJ1_9MAGN</name>
<keyword evidence="4 5" id="KW-0472">Membrane</keyword>
<feature type="transmembrane region" description="Helical" evidence="5">
    <location>
        <begin position="205"/>
        <end position="227"/>
    </location>
</feature>
<dbReference type="OrthoDB" id="432835at2759"/>
<keyword evidence="2 5" id="KW-0812">Transmembrane</keyword>
<feature type="transmembrane region" description="Helical" evidence="5">
    <location>
        <begin position="122"/>
        <end position="146"/>
    </location>
</feature>
<protein>
    <recommendedName>
        <fullName evidence="8">Tobamovirus multiplication protein 2A</fullName>
    </recommendedName>
</protein>
<keyword evidence="7" id="KW-1185">Reference proteome</keyword>
<dbReference type="InterPro" id="IPR018499">
    <property type="entry name" value="Tetraspanin/Peripherin"/>
</dbReference>
<accession>A0A9Q0GSJ1</accession>
<dbReference type="PANTHER" id="PTHR19282">
    <property type="entry name" value="TETRASPANIN"/>
    <property type="match status" value="1"/>
</dbReference>
<feature type="transmembrane region" description="Helical" evidence="5">
    <location>
        <begin position="153"/>
        <end position="176"/>
    </location>
</feature>
<keyword evidence="3 5" id="KW-1133">Transmembrane helix</keyword>
<dbReference type="Pfam" id="PF00335">
    <property type="entry name" value="Tetraspanin"/>
    <property type="match status" value="1"/>
</dbReference>
<dbReference type="EMBL" id="JAMYWD010000012">
    <property type="protein sequence ID" value="KAJ4952286.1"/>
    <property type="molecule type" value="Genomic_DNA"/>
</dbReference>
<dbReference type="PRINTS" id="PR00259">
    <property type="entry name" value="TMFOUR"/>
</dbReference>
<evidence type="ECO:0000313" key="7">
    <source>
        <dbReference type="Proteomes" id="UP001141806"/>
    </source>
</evidence>
<evidence type="ECO:0000313" key="6">
    <source>
        <dbReference type="EMBL" id="KAJ4952286.1"/>
    </source>
</evidence>
<organism evidence="6 7">
    <name type="scientific">Protea cynaroides</name>
    <dbReference type="NCBI Taxonomy" id="273540"/>
    <lineage>
        <taxon>Eukaryota</taxon>
        <taxon>Viridiplantae</taxon>
        <taxon>Streptophyta</taxon>
        <taxon>Embryophyta</taxon>
        <taxon>Tracheophyta</taxon>
        <taxon>Spermatophyta</taxon>
        <taxon>Magnoliopsida</taxon>
        <taxon>Proteales</taxon>
        <taxon>Proteaceae</taxon>
        <taxon>Protea</taxon>
    </lineage>
</organism>
<evidence type="ECO:0000256" key="2">
    <source>
        <dbReference type="ARBA" id="ARBA00022692"/>
    </source>
</evidence>
<dbReference type="PANTHER" id="PTHR19282:SF522">
    <property type="entry name" value="TETRASPANIN"/>
    <property type="match status" value="1"/>
</dbReference>
<comment type="subcellular location">
    <subcellularLocation>
        <location evidence="1">Membrane</location>
        <topology evidence="1">Multi-pass membrane protein</topology>
    </subcellularLocation>
</comment>
<evidence type="ECO:0000256" key="4">
    <source>
        <dbReference type="ARBA" id="ARBA00023136"/>
    </source>
</evidence>
<dbReference type="GO" id="GO:0016020">
    <property type="term" value="C:membrane"/>
    <property type="evidence" value="ECO:0007669"/>
    <property type="project" value="UniProtKB-SubCell"/>
</dbReference>
<proteinExistence type="predicted"/>
<dbReference type="Proteomes" id="UP001141806">
    <property type="component" value="Unassembled WGS sequence"/>
</dbReference>
<evidence type="ECO:0000256" key="5">
    <source>
        <dbReference type="SAM" id="Phobius"/>
    </source>
</evidence>
<reference evidence="6" key="1">
    <citation type="journal article" date="2023" name="Plant J.">
        <title>The genome of the king protea, Protea cynaroides.</title>
        <authorList>
            <person name="Chang J."/>
            <person name="Duong T.A."/>
            <person name="Schoeman C."/>
            <person name="Ma X."/>
            <person name="Roodt D."/>
            <person name="Barker N."/>
            <person name="Li Z."/>
            <person name="Van de Peer Y."/>
            <person name="Mizrachi E."/>
        </authorList>
    </citation>
    <scope>NUCLEOTIDE SEQUENCE</scope>
    <source>
        <tissue evidence="6">Young leaves</tissue>
    </source>
</reference>
<evidence type="ECO:0008006" key="8">
    <source>
        <dbReference type="Google" id="ProtNLM"/>
    </source>
</evidence>
<gene>
    <name evidence="6" type="ORF">NE237_029118</name>
</gene>
<evidence type="ECO:0000256" key="1">
    <source>
        <dbReference type="ARBA" id="ARBA00004141"/>
    </source>
</evidence>
<evidence type="ECO:0000256" key="3">
    <source>
        <dbReference type="ARBA" id="ARBA00022989"/>
    </source>
</evidence>
<sequence length="396" mass="44546">MWAQSPLPANDPDETLWLMAPKALADFRSRTFTAQDPKLEKYSPSNCGESVLSFLGIWSFWVYLEGTWHVVVVENNLSLKTSDESDLNSPTGDGQKLLQLGRPMLLAVSLSTSILDKLPKAWFIYLFIAVGVILFVISCFGCIGAVTRNGCCLTCYSLLVILLILVELGCAAFIFFDKSWKDALPTDKTGDFDLIYNFLKENWKIAKWVALGAVILEALVFLLAIIVRAANRPPDYDSDDEYLAPRSGVRQPLITRQGIPATGVPVGSNLDSRQNRNDAWSTRMREKYGLDTAEFTYNPNESNRYQQAAAQPVEERSRCTIMKSRKDNYNLVTHLNWLTGLSTITGRPHRYACCCQWSVLGELKLIDHITQIYATDDNSMNEWQSEKTLIQGEGAW</sequence>